<dbReference type="OrthoDB" id="1157001at2"/>
<organism evidence="1 2">
    <name type="scientific">Cohnella endophytica</name>
    <dbReference type="NCBI Taxonomy" id="2419778"/>
    <lineage>
        <taxon>Bacteria</taxon>
        <taxon>Bacillati</taxon>
        <taxon>Bacillota</taxon>
        <taxon>Bacilli</taxon>
        <taxon>Bacillales</taxon>
        <taxon>Paenibacillaceae</taxon>
        <taxon>Cohnella</taxon>
    </lineage>
</organism>
<dbReference type="Proteomes" id="UP000282076">
    <property type="component" value="Unassembled WGS sequence"/>
</dbReference>
<protein>
    <submittedName>
        <fullName evidence="1">Uncharacterized protein</fullName>
    </submittedName>
</protein>
<name>A0A494XE95_9BACL</name>
<dbReference type="AlphaFoldDB" id="A0A494XE95"/>
<reference evidence="1 2" key="1">
    <citation type="submission" date="2018-10" db="EMBL/GenBank/DDBJ databases">
        <title>Cohnella sp. M2MS4P-1, whole genome shotgun sequence.</title>
        <authorList>
            <person name="Tuo L."/>
        </authorList>
    </citation>
    <scope>NUCLEOTIDE SEQUENCE [LARGE SCALE GENOMIC DNA]</scope>
    <source>
        <strain evidence="1 2">M2MS4P-1</strain>
    </source>
</reference>
<gene>
    <name evidence="1" type="ORF">D7Z26_21640</name>
</gene>
<proteinExistence type="predicted"/>
<dbReference type="EMBL" id="RBZM01000009">
    <property type="protein sequence ID" value="RKP48960.1"/>
    <property type="molecule type" value="Genomic_DNA"/>
</dbReference>
<accession>A0A494XE95</accession>
<keyword evidence="2" id="KW-1185">Reference proteome</keyword>
<evidence type="ECO:0000313" key="2">
    <source>
        <dbReference type="Proteomes" id="UP000282076"/>
    </source>
</evidence>
<sequence>MDIPKEKNVSSWRQHGFVVYPKAVTHFYVLRYLQWLIRGGTNAAYSTHHQSLWDIRMYEPVYNAFSEVLGDQALMVSLDPQETNKIQGRVCLQTEITIHKSNNPQSINLCDLIIFDSERCHLDLDLDFDSFWLPLTMIPANEFDDVAIQERVQYWHAKPFRTYLSPLGSKLLGLESWEPCLP</sequence>
<comment type="caution">
    <text evidence="1">The sequence shown here is derived from an EMBL/GenBank/DDBJ whole genome shotgun (WGS) entry which is preliminary data.</text>
</comment>
<dbReference type="RefSeq" id="WP_120979098.1">
    <property type="nucleotide sequence ID" value="NZ_RBZM01000009.1"/>
</dbReference>
<evidence type="ECO:0000313" key="1">
    <source>
        <dbReference type="EMBL" id="RKP48960.1"/>
    </source>
</evidence>